<dbReference type="GO" id="GO:0010960">
    <property type="term" value="P:magnesium ion homeostasis"/>
    <property type="evidence" value="ECO:0007669"/>
    <property type="project" value="InterPro"/>
</dbReference>
<comment type="subcellular location">
    <subcellularLocation>
        <location evidence="1">Membrane</location>
        <topology evidence="1">Multi-pass membrane protein</topology>
    </subcellularLocation>
</comment>
<feature type="transmembrane region" description="Helical" evidence="8">
    <location>
        <begin position="180"/>
        <end position="200"/>
    </location>
</feature>
<evidence type="ECO:0000313" key="11">
    <source>
        <dbReference type="EMBL" id="CUV06609.1"/>
    </source>
</evidence>
<gene>
    <name evidence="11" type="ORF">CHUDEA6_1840</name>
    <name evidence="12" type="ORF">GY17_00000188</name>
</gene>
<protein>
    <submittedName>
        <fullName evidence="12">CBS/Cyclin M2-like membrane-associated protein</fullName>
    </submittedName>
</protein>
<evidence type="ECO:0000256" key="7">
    <source>
        <dbReference type="PROSITE-ProRule" id="PRU01193"/>
    </source>
</evidence>
<dbReference type="AlphaFoldDB" id="A0A0S4TGT4"/>
<evidence type="ECO:0000256" key="3">
    <source>
        <dbReference type="ARBA" id="ARBA00022737"/>
    </source>
</evidence>
<keyword evidence="5 7" id="KW-0472">Membrane</keyword>
<dbReference type="VEuPathDB" id="CryptoDB:GY17_00000188"/>
<dbReference type="VEuPathDB" id="CryptoDB:Chro.60221"/>
<keyword evidence="6" id="KW-0129">CBS domain</keyword>
<dbReference type="InterPro" id="IPR045095">
    <property type="entry name" value="ACDP"/>
</dbReference>
<feature type="transmembrane region" description="Helical" evidence="8">
    <location>
        <begin position="62"/>
        <end position="84"/>
    </location>
</feature>
<reference evidence="11" key="2">
    <citation type="submission" date="2015-08" db="EMBL/GenBank/DDBJ databases">
        <authorList>
            <person name="Babu N.S."/>
            <person name="Beckwith C.J."/>
            <person name="Beseler K.G."/>
            <person name="Brison A."/>
            <person name="Carone J.V."/>
            <person name="Caskin T.P."/>
            <person name="Diamond M."/>
            <person name="Durham M.E."/>
            <person name="Foxe J.M."/>
            <person name="Go M."/>
            <person name="Henderson B.A."/>
            <person name="Jones I.B."/>
            <person name="McGettigan J.A."/>
            <person name="Micheletti S.J."/>
            <person name="Nasrallah M.E."/>
            <person name="Ortiz D."/>
            <person name="Piller C.R."/>
            <person name="Privatt S.R."/>
            <person name="Schneider S.L."/>
            <person name="Sharp S."/>
            <person name="Smith T.C."/>
            <person name="Stanton J.D."/>
            <person name="Ullery H.E."/>
            <person name="Wilson R.J."/>
            <person name="Serrano M.G."/>
            <person name="Buck G."/>
            <person name="Lee V."/>
            <person name="Wang Y."/>
            <person name="Carvalho R."/>
            <person name="Voegtly L."/>
            <person name="Shi R."/>
            <person name="Duckworth R."/>
            <person name="Johnson A."/>
            <person name="Loviza R."/>
            <person name="Walstead R."/>
            <person name="Shah Z."/>
            <person name="Kiflezghi M."/>
            <person name="Wade K."/>
            <person name="Ball S.L."/>
            <person name="Bradley K.W."/>
            <person name="Asai D.J."/>
            <person name="Bowman C.A."/>
            <person name="Russell D.A."/>
            <person name="Pope W.H."/>
            <person name="Jacobs-Sera D."/>
            <person name="Hendrix R.W."/>
            <person name="Hatfull G.F."/>
        </authorList>
    </citation>
    <scope>NUCLEOTIDE SEQUENCE [LARGE SCALE GENOMIC DNA]</scope>
</reference>
<keyword evidence="2 7" id="KW-0812">Transmembrane</keyword>
<dbReference type="SUPFAM" id="SSF54631">
    <property type="entry name" value="CBS-domain pair"/>
    <property type="match status" value="1"/>
</dbReference>
<dbReference type="Proteomes" id="UP001429100">
    <property type="component" value="Unassembled WGS sequence"/>
</dbReference>
<evidence type="ECO:0000259" key="9">
    <source>
        <dbReference type="PROSITE" id="PS51371"/>
    </source>
</evidence>
<dbReference type="PANTHER" id="PTHR12064">
    <property type="entry name" value="METAL TRANSPORTER CNNM"/>
    <property type="match status" value="1"/>
</dbReference>
<evidence type="ECO:0000256" key="2">
    <source>
        <dbReference type="ARBA" id="ARBA00022692"/>
    </source>
</evidence>
<dbReference type="InterPro" id="IPR000644">
    <property type="entry name" value="CBS_dom"/>
</dbReference>
<evidence type="ECO:0000256" key="1">
    <source>
        <dbReference type="ARBA" id="ARBA00004141"/>
    </source>
</evidence>
<dbReference type="PROSITE" id="PS51371">
    <property type="entry name" value="CBS"/>
    <property type="match status" value="1"/>
</dbReference>
<dbReference type="Proteomes" id="UP000199752">
    <property type="component" value="Chromosome 6"/>
</dbReference>
<dbReference type="GO" id="GO:0005737">
    <property type="term" value="C:cytoplasm"/>
    <property type="evidence" value="ECO:0007669"/>
    <property type="project" value="TreeGrafter"/>
</dbReference>
<dbReference type="PANTHER" id="PTHR12064:SF97">
    <property type="entry name" value="METAL TRANSPORTER CNNM-5"/>
    <property type="match status" value="1"/>
</dbReference>
<proteinExistence type="predicted"/>
<sequence>MVRCSKLSCKYLSTKLISTIIYLTILGLTDHCILCDALQISNSTDNELVSDAGESKYKTGSIEFYLCILFSIALIFFGGILSGLTTGLMSLDSVQLRVLIEAGNEHEKRWASIALDLIKRHHLLLVTLLLANSICMEALPLFLDRIIPSWVAVICSVTAILIFGEILPQAICTGKHQLRIAASCATFVRCLIICLFVFSWPISKFLDYFIGENGKTNNFYARGQLKALIALHRRTGEFDNAPISLLSVVPNIMDGRVEKKIYIEEVQVNDSGKNQHNDIKGKIQSFEKMHLSPSFFQTLLDSNERFIIGSQKRIESKNPLGSKTIENCGLANDEVTIIQGVLDMANKSLLELSVPLDKVYMLHIDSKLDHLLLEDILRVGHSRIPIYSGNRHDIKGLLLVKSLITIDPDDSITIKSLFDSKACNRYIVEPIFTAPDTNPYDALNMFQQGRCHVAILTNYVDEYTYSTKTNTPLPENCEIIGIATLEDIIEEIIQEEIIDEFDKNQRNSGIKNNLTFINEKNSIRRSSSFFKFDKSINDYLNYGFKISKKNYNFYKEHFVSAPDLWNPIYYSK</sequence>
<dbReference type="OrthoDB" id="5353557at2759"/>
<organism evidence="11">
    <name type="scientific">Cryptosporidium hominis</name>
    <dbReference type="NCBI Taxonomy" id="237895"/>
    <lineage>
        <taxon>Eukaryota</taxon>
        <taxon>Sar</taxon>
        <taxon>Alveolata</taxon>
        <taxon>Apicomplexa</taxon>
        <taxon>Conoidasida</taxon>
        <taxon>Coccidia</taxon>
        <taxon>Eucoccidiorida</taxon>
        <taxon>Eimeriorina</taxon>
        <taxon>Cryptosporidiidae</taxon>
        <taxon>Cryptosporidium</taxon>
    </lineage>
</organism>
<evidence type="ECO:0000256" key="5">
    <source>
        <dbReference type="ARBA" id="ARBA00023136"/>
    </source>
</evidence>
<dbReference type="PROSITE" id="PS51846">
    <property type="entry name" value="CNNM"/>
    <property type="match status" value="1"/>
</dbReference>
<dbReference type="VEuPathDB" id="CryptoDB:ChTU502y2012_406g0640"/>
<feature type="domain" description="CNNM transmembrane" evidence="10">
    <location>
        <begin position="60"/>
        <end position="242"/>
    </location>
</feature>
<feature type="domain" description="CBS" evidence="9">
    <location>
        <begin position="423"/>
        <end position="500"/>
    </location>
</feature>
<evidence type="ECO:0000256" key="4">
    <source>
        <dbReference type="ARBA" id="ARBA00022989"/>
    </source>
</evidence>
<dbReference type="InterPro" id="IPR002550">
    <property type="entry name" value="CNNM"/>
</dbReference>
<dbReference type="Gene3D" id="3.10.580.10">
    <property type="entry name" value="CBS-domain"/>
    <property type="match status" value="1"/>
</dbReference>
<name>A0A0S4TGT4_CRYHO</name>
<keyword evidence="13" id="KW-1185">Reference proteome</keyword>
<evidence type="ECO:0000313" key="13">
    <source>
        <dbReference type="Proteomes" id="UP001429100"/>
    </source>
</evidence>
<feature type="transmembrane region" description="Helical" evidence="8">
    <location>
        <begin position="149"/>
        <end position="168"/>
    </location>
</feature>
<evidence type="ECO:0000313" key="12">
    <source>
        <dbReference type="EMBL" id="PPS97857.1"/>
    </source>
</evidence>
<reference evidence="12 13" key="1">
    <citation type="submission" date="2014-11" db="EMBL/GenBank/DDBJ databases">
        <title>Comparative genomic analysis of Cryptosporidium hominis reveals occurrence of genetic recombination in virulent subtypes.</title>
        <authorList>
            <person name="Guo Y."/>
            <person name="Tang K."/>
            <person name="Frace M."/>
            <person name="Li N."/>
            <person name="Roellig D.M."/>
            <person name="Sammons S."/>
            <person name="Knipe K."/>
            <person name="Rowe L."/>
            <person name="Feng Y."/>
            <person name="Xiao L."/>
        </authorList>
    </citation>
    <scope>NUCLEOTIDE SEQUENCE [LARGE SCALE GENOMIC DNA]</scope>
    <source>
        <strain evidence="12">30976</strain>
    </source>
</reference>
<dbReference type="GO" id="GO:0016020">
    <property type="term" value="C:membrane"/>
    <property type="evidence" value="ECO:0007669"/>
    <property type="project" value="UniProtKB-SubCell"/>
</dbReference>
<evidence type="ECO:0000259" key="10">
    <source>
        <dbReference type="PROSITE" id="PS51846"/>
    </source>
</evidence>
<dbReference type="InterPro" id="IPR046342">
    <property type="entry name" value="CBS_dom_sf"/>
</dbReference>
<reference evidence="12 13" key="3">
    <citation type="submission" date="2017-10" db="EMBL/GenBank/DDBJ databases">
        <title>Consistent, comparative and evidence-based genome annotation and re-annotation for the closely-related species, Cryptosporidium parvum, C. hominis and C. tyzzeri.</title>
        <authorList>
            <person name="Baptista R.P."/>
            <person name="Li Y."/>
            <person name="Sateriale A."/>
            <person name="Striepen B."/>
            <person name="Kissinger J.C."/>
        </authorList>
    </citation>
    <scope>NUCLEOTIDE SEQUENCE [LARGE SCALE GENOMIC DNA]</scope>
    <source>
        <strain evidence="12">30976</strain>
    </source>
</reference>
<evidence type="ECO:0000256" key="6">
    <source>
        <dbReference type="PROSITE-ProRule" id="PRU00703"/>
    </source>
</evidence>
<dbReference type="EMBL" id="JTAI01000007">
    <property type="protein sequence ID" value="PPS97857.1"/>
    <property type="molecule type" value="Genomic_DNA"/>
</dbReference>
<dbReference type="EMBL" id="LN877952">
    <property type="protein sequence ID" value="CUV06609.1"/>
    <property type="molecule type" value="Genomic_DNA"/>
</dbReference>
<dbReference type="VEuPathDB" id="CryptoDB:CHUDEA6_1840"/>
<dbReference type="FunFam" id="3.10.580.10:FF:000006">
    <property type="entry name" value="DUF21 and CBS domain protein"/>
    <property type="match status" value="1"/>
</dbReference>
<evidence type="ECO:0000256" key="8">
    <source>
        <dbReference type="SAM" id="Phobius"/>
    </source>
</evidence>
<dbReference type="GO" id="GO:0030026">
    <property type="term" value="P:intracellular manganese ion homeostasis"/>
    <property type="evidence" value="ECO:0007669"/>
    <property type="project" value="TreeGrafter"/>
</dbReference>
<dbReference type="Pfam" id="PF01595">
    <property type="entry name" value="CNNM"/>
    <property type="match status" value="1"/>
</dbReference>
<keyword evidence="3" id="KW-0677">Repeat</keyword>
<keyword evidence="4 7" id="KW-1133">Transmembrane helix</keyword>
<accession>A0A0S4TGT4</accession>